<evidence type="ECO:0000256" key="3">
    <source>
        <dbReference type="ARBA" id="ARBA00022827"/>
    </source>
</evidence>
<feature type="domain" description="RsdA/BaiN/AoA(So)-like Rossmann fold-like" evidence="4">
    <location>
        <begin position="3"/>
        <end position="392"/>
    </location>
</feature>
<proteinExistence type="predicted"/>
<dbReference type="Pfam" id="PF03486">
    <property type="entry name" value="HI0933_like"/>
    <property type="match status" value="1"/>
</dbReference>
<dbReference type="InterPro" id="IPR022460">
    <property type="entry name" value="Flavoprotein_PP4765"/>
</dbReference>
<evidence type="ECO:0000259" key="5">
    <source>
        <dbReference type="Pfam" id="PF22780"/>
    </source>
</evidence>
<dbReference type="PANTHER" id="PTHR42887">
    <property type="entry name" value="OS12G0638800 PROTEIN"/>
    <property type="match status" value="1"/>
</dbReference>
<gene>
    <name evidence="6" type="ORF">V6575_06125</name>
</gene>
<protein>
    <submittedName>
        <fullName evidence="6">TIGR03862 family flavoprotein</fullName>
    </submittedName>
</protein>
<organism evidence="6 7">
    <name type="scientific">Roseibium algae</name>
    <dbReference type="NCBI Taxonomy" id="3123038"/>
    <lineage>
        <taxon>Bacteria</taxon>
        <taxon>Pseudomonadati</taxon>
        <taxon>Pseudomonadota</taxon>
        <taxon>Alphaproteobacteria</taxon>
        <taxon>Hyphomicrobiales</taxon>
        <taxon>Stappiaceae</taxon>
        <taxon>Roseibium</taxon>
    </lineage>
</organism>
<keyword evidence="7" id="KW-1185">Reference proteome</keyword>
<dbReference type="PANTHER" id="PTHR42887:SF1">
    <property type="entry name" value="BLR3961 PROTEIN"/>
    <property type="match status" value="1"/>
</dbReference>
<dbReference type="Proteomes" id="UP001385499">
    <property type="component" value="Unassembled WGS sequence"/>
</dbReference>
<dbReference type="Pfam" id="PF22780">
    <property type="entry name" value="HI0933_like_1st"/>
    <property type="match status" value="1"/>
</dbReference>
<dbReference type="InterPro" id="IPR055178">
    <property type="entry name" value="RsdA/BaiN/AoA(So)-like_dom"/>
</dbReference>
<accession>A0ABU8THM6</accession>
<dbReference type="Gene3D" id="1.10.8.260">
    <property type="entry name" value="HI0933 insert domain-like"/>
    <property type="match status" value="1"/>
</dbReference>
<dbReference type="PRINTS" id="PR00420">
    <property type="entry name" value="RNGMNOXGNASE"/>
</dbReference>
<dbReference type="NCBIfam" id="TIGR03862">
    <property type="entry name" value="flavo_PP4765"/>
    <property type="match status" value="1"/>
</dbReference>
<feature type="domain" description="RsdA/BaiN/AoA(So)-like insert" evidence="5">
    <location>
        <begin position="191"/>
        <end position="339"/>
    </location>
</feature>
<dbReference type="InterPro" id="IPR057661">
    <property type="entry name" value="RsdA/BaiN/AoA(So)_Rossmann"/>
</dbReference>
<dbReference type="RefSeq" id="WP_340273275.1">
    <property type="nucleotide sequence ID" value="NZ_JBAKIA010000002.1"/>
</dbReference>
<dbReference type="InterPro" id="IPR004792">
    <property type="entry name" value="BaiN-like"/>
</dbReference>
<evidence type="ECO:0000256" key="2">
    <source>
        <dbReference type="ARBA" id="ARBA00022630"/>
    </source>
</evidence>
<dbReference type="SUPFAM" id="SSF51905">
    <property type="entry name" value="FAD/NAD(P)-binding domain"/>
    <property type="match status" value="1"/>
</dbReference>
<dbReference type="Gene3D" id="3.50.50.60">
    <property type="entry name" value="FAD/NAD(P)-binding domain"/>
    <property type="match status" value="1"/>
</dbReference>
<sequence>MIDVLIVGGGPTGLMAADHLSSRGLSVTIVDRMRSPARKFLLAGRGGLNLTHSEDTERFVSRYREAEEFLTPHVKMFSPQDLRAWCDDLGQETFIGTSGRVFPKAMKSSPMLRALLARLAERGVVLHSGLTLRGIDENRHMMFENADGDVQELTAKTVMLALGGASWPRLGSDGHWTDFLSAHDIQVSPLRPSNCGFLVNWSQHLTDKHAGAPLKRLSLSLGDHTAVGEAILSEKGIEGGAVYALSADIRDQLDAAGQAELTLDLKPDIPAEKLTERLAEPRRKQSTSTFLRKAVGLTPAQIALLREAGPLPLAADELTARIKSLKISTRSPYDIDRAISSAGGITLDEVSEDMMLKKLSGVFVAGEMLDWEAPTGGYLLHACFATGIAAAKGIEAYLQPTQDTQGSTK</sequence>
<evidence type="ECO:0000313" key="6">
    <source>
        <dbReference type="EMBL" id="MEJ8473658.1"/>
    </source>
</evidence>
<dbReference type="InterPro" id="IPR036188">
    <property type="entry name" value="FAD/NAD-bd_sf"/>
</dbReference>
<reference evidence="6 7" key="1">
    <citation type="submission" date="2024-02" db="EMBL/GenBank/DDBJ databases">
        <title>Roseibium algae sp. nov., isolated from marine alga (Grateloupia sp.), showing potential in myo-inositol conversion.</title>
        <authorList>
            <person name="Wang Y."/>
        </authorList>
    </citation>
    <scope>NUCLEOTIDE SEQUENCE [LARGE SCALE GENOMIC DNA]</scope>
    <source>
        <strain evidence="6 7">H3510</strain>
    </source>
</reference>
<dbReference type="EMBL" id="JBAKIA010000002">
    <property type="protein sequence ID" value="MEJ8473658.1"/>
    <property type="molecule type" value="Genomic_DNA"/>
</dbReference>
<evidence type="ECO:0000313" key="7">
    <source>
        <dbReference type="Proteomes" id="UP001385499"/>
    </source>
</evidence>
<keyword evidence="3" id="KW-0274">FAD</keyword>
<evidence type="ECO:0000259" key="4">
    <source>
        <dbReference type="Pfam" id="PF03486"/>
    </source>
</evidence>
<keyword evidence="2" id="KW-0285">Flavoprotein</keyword>
<dbReference type="InterPro" id="IPR023166">
    <property type="entry name" value="BaiN-like_dom_sf"/>
</dbReference>
<comment type="caution">
    <text evidence="6">The sequence shown here is derived from an EMBL/GenBank/DDBJ whole genome shotgun (WGS) entry which is preliminary data.</text>
</comment>
<evidence type="ECO:0000256" key="1">
    <source>
        <dbReference type="ARBA" id="ARBA00001974"/>
    </source>
</evidence>
<dbReference type="SUPFAM" id="SSF160996">
    <property type="entry name" value="HI0933 insert domain-like"/>
    <property type="match status" value="1"/>
</dbReference>
<name>A0ABU8THM6_9HYPH</name>
<dbReference type="NCBIfam" id="TIGR00275">
    <property type="entry name" value="aminoacetone oxidase family FAD-binding enzyme"/>
    <property type="match status" value="1"/>
</dbReference>
<comment type="cofactor">
    <cofactor evidence="1">
        <name>FAD</name>
        <dbReference type="ChEBI" id="CHEBI:57692"/>
    </cofactor>
</comment>
<dbReference type="Gene3D" id="2.40.30.10">
    <property type="entry name" value="Translation factors"/>
    <property type="match status" value="1"/>
</dbReference>